<dbReference type="CDD" id="cd06174">
    <property type="entry name" value="MFS"/>
    <property type="match status" value="1"/>
</dbReference>
<reference evidence="2 3" key="1">
    <citation type="journal article" date="2010" name="Stand. Genomic Sci.">
        <title>Complete genome sequence of Thermosphaera aggregans type strain (M11TL).</title>
        <authorList>
            <person name="Spring S."/>
            <person name="Rachel R."/>
            <person name="Lapidus A."/>
            <person name="Davenport K."/>
            <person name="Tice H."/>
            <person name="Copeland A."/>
            <person name="Cheng J.F."/>
            <person name="Lucas S."/>
            <person name="Chen F."/>
            <person name="Nolan M."/>
            <person name="Bruce D."/>
            <person name="Goodwin L."/>
            <person name="Pitluck S."/>
            <person name="Ivanova N."/>
            <person name="Mavromatis K."/>
            <person name="Ovchinnikova G."/>
            <person name="Pati A."/>
            <person name="Chen A."/>
            <person name="Palaniappan K."/>
            <person name="Land M."/>
            <person name="Hauser L."/>
            <person name="Chang Y.J."/>
            <person name="Jeffries C.C."/>
            <person name="Brettin T."/>
            <person name="Detter J.C."/>
            <person name="Tapia R."/>
            <person name="Han C."/>
            <person name="Heimerl T."/>
            <person name="Weikl F."/>
            <person name="Brambilla E."/>
            <person name="Goker M."/>
            <person name="Bristow J."/>
            <person name="Eisen J.A."/>
            <person name="Markowitz V."/>
            <person name="Hugenholtz P."/>
            <person name="Kyrpides N.C."/>
            <person name="Klenk H.P."/>
        </authorList>
    </citation>
    <scope>NUCLEOTIDE SEQUENCE [LARGE SCALE GENOMIC DNA]</scope>
    <source>
        <strain evidence="3">DSM 11486 / M11TL</strain>
    </source>
</reference>
<dbReference type="OrthoDB" id="18909at2157"/>
<dbReference type="eggNOG" id="arCOG00141">
    <property type="taxonomic scope" value="Archaea"/>
</dbReference>
<feature type="transmembrane region" description="Helical" evidence="1">
    <location>
        <begin position="81"/>
        <end position="102"/>
    </location>
</feature>
<dbReference type="KEGG" id="tag:Tagg_0240"/>
<feature type="transmembrane region" description="Helical" evidence="1">
    <location>
        <begin position="297"/>
        <end position="315"/>
    </location>
</feature>
<keyword evidence="1" id="KW-0472">Membrane</keyword>
<dbReference type="InterPro" id="IPR036259">
    <property type="entry name" value="MFS_trans_sf"/>
</dbReference>
<dbReference type="Gene3D" id="1.20.1250.20">
    <property type="entry name" value="MFS general substrate transporter like domains"/>
    <property type="match status" value="1"/>
</dbReference>
<evidence type="ECO:0008006" key="4">
    <source>
        <dbReference type="Google" id="ProtNLM"/>
    </source>
</evidence>
<dbReference type="GO" id="GO:0022857">
    <property type="term" value="F:transmembrane transporter activity"/>
    <property type="evidence" value="ECO:0007669"/>
    <property type="project" value="InterPro"/>
</dbReference>
<keyword evidence="1" id="KW-1133">Transmembrane helix</keyword>
<feature type="transmembrane region" description="Helical" evidence="1">
    <location>
        <begin position="108"/>
        <end position="133"/>
    </location>
</feature>
<dbReference type="GeneID" id="9165253"/>
<dbReference type="PANTHER" id="PTHR23526:SF2">
    <property type="entry name" value="MAJOR FACILITATOR SUPERFAMILY (MFS) PROFILE DOMAIN-CONTAINING PROTEIN"/>
    <property type="match status" value="1"/>
</dbReference>
<sequence>MRASNGADIDANKKIYLVETATYNFAVNISLGMSNALLIRLLSYGVSELGLLTFVRILAYGVSQVPAALLVERYRHRRKMLWNLFGALNRLGPSLLVLSLIIPREYSLPFAVVVSFLSQFAGGIAGVAATDVLADIISVEESPHFFSKVNQLNYVSISLAFITSFATFALISDYLVSYQLLYITSFIIGLVSTVFLIRIRDPKGFIHYEKPSVRFYDDLEVVKLILHDGRLRRYLLVISLFNFAVNIPAPFWDYIVMVVIGGNELIVVLKNVVSLVVKAVGMFFWRREIVKFGLRKVTVLGMASTSVVPILYKDFATSTSLLGIEAVSGYIWAPLDLSIFLYNAYLPPKEVRPAYLSILGLTINSVSSLASMMGTLIAVSTGDVGSVLLASSVLRGVTATIAYAALPEIEEKYISEHKY</sequence>
<keyword evidence="1" id="KW-0812">Transmembrane</keyword>
<dbReference type="STRING" id="633148.Tagg_0240"/>
<feature type="transmembrane region" description="Helical" evidence="1">
    <location>
        <begin position="234"/>
        <end position="260"/>
    </location>
</feature>
<protein>
    <recommendedName>
        <fullName evidence="4">MFS transporter</fullName>
    </recommendedName>
</protein>
<name>D5U070_THEAM</name>
<dbReference type="InterPro" id="IPR052528">
    <property type="entry name" value="Sugar_transport-like"/>
</dbReference>
<reference evidence="3" key="2">
    <citation type="journal article" date="2010" name="Stand. Genomic Sci.">
        <title>Complete genome sequence of Thermosphaera aggregans type strain (M11TLT).</title>
        <authorList>
            <person name="Spring S."/>
            <person name="Rachel R."/>
            <person name="Lapidus A."/>
            <person name="Davenport K."/>
            <person name="Tice H."/>
            <person name="Copeland A."/>
            <person name="Cheng J.-F."/>
            <person name="Lucas S."/>
            <person name="Chen F."/>
            <person name="Nolan M."/>
            <person name="Bruce D."/>
            <person name="Goodwin L."/>
            <person name="Pitluck S."/>
            <person name="Ivanova N."/>
            <person name="Mavromatis K."/>
            <person name="Ovchinnikova G."/>
            <person name="Pati A."/>
            <person name="Chen A."/>
            <person name="Palaniappan K."/>
            <person name="Land M."/>
            <person name="Hauser L."/>
            <person name="Chang Y.-J."/>
            <person name="Jeffries C.C."/>
            <person name="Brettin T."/>
            <person name="Detter J.C."/>
            <person name="Tapia R."/>
            <person name="Han C."/>
            <person name="Heimerl T."/>
            <person name="Weikl F."/>
            <person name="Brambilla E."/>
            <person name="Goker M."/>
            <person name="Bristow J."/>
            <person name="Eisen J.A."/>
            <person name="Markowitz V."/>
            <person name="Hugenholtz P."/>
            <person name="Kyrpides N.C."/>
            <person name="Klenk H.-P."/>
        </authorList>
    </citation>
    <scope>NUCLEOTIDE SEQUENCE [LARGE SCALE GENOMIC DNA]</scope>
    <source>
        <strain evidence="3">DSM 11486 / M11TL</strain>
    </source>
</reference>
<feature type="transmembrane region" description="Helical" evidence="1">
    <location>
        <begin position="154"/>
        <end position="172"/>
    </location>
</feature>
<dbReference type="Pfam" id="PF07690">
    <property type="entry name" value="MFS_1"/>
    <property type="match status" value="1"/>
</dbReference>
<keyword evidence="3" id="KW-1185">Reference proteome</keyword>
<dbReference type="Proteomes" id="UP000002376">
    <property type="component" value="Chromosome"/>
</dbReference>
<feature type="transmembrane region" description="Helical" evidence="1">
    <location>
        <begin position="21"/>
        <end position="43"/>
    </location>
</feature>
<feature type="transmembrane region" description="Helical" evidence="1">
    <location>
        <begin position="49"/>
        <end position="69"/>
    </location>
</feature>
<proteinExistence type="predicted"/>
<dbReference type="PANTHER" id="PTHR23526">
    <property type="entry name" value="INTEGRAL MEMBRANE TRANSPORT PROTEIN-RELATED"/>
    <property type="match status" value="1"/>
</dbReference>
<dbReference type="InterPro" id="IPR011701">
    <property type="entry name" value="MFS"/>
</dbReference>
<feature type="transmembrane region" description="Helical" evidence="1">
    <location>
        <begin position="178"/>
        <end position="197"/>
    </location>
</feature>
<feature type="transmembrane region" description="Helical" evidence="1">
    <location>
        <begin position="354"/>
        <end position="378"/>
    </location>
</feature>
<accession>D5U070</accession>
<dbReference type="SUPFAM" id="SSF103473">
    <property type="entry name" value="MFS general substrate transporter"/>
    <property type="match status" value="1"/>
</dbReference>
<dbReference type="RefSeq" id="WP_013129113.1">
    <property type="nucleotide sequence ID" value="NC_014160.1"/>
</dbReference>
<evidence type="ECO:0000313" key="2">
    <source>
        <dbReference type="EMBL" id="ADG90520.1"/>
    </source>
</evidence>
<dbReference type="EMBL" id="CP001939">
    <property type="protein sequence ID" value="ADG90520.1"/>
    <property type="molecule type" value="Genomic_DNA"/>
</dbReference>
<organism evidence="2 3">
    <name type="scientific">Thermosphaera aggregans (strain DSM 11486 / M11TL)</name>
    <dbReference type="NCBI Taxonomy" id="633148"/>
    <lineage>
        <taxon>Archaea</taxon>
        <taxon>Thermoproteota</taxon>
        <taxon>Thermoprotei</taxon>
        <taxon>Desulfurococcales</taxon>
        <taxon>Desulfurococcaceae</taxon>
        <taxon>Thermosphaera</taxon>
    </lineage>
</organism>
<feature type="transmembrane region" description="Helical" evidence="1">
    <location>
        <begin position="266"/>
        <end position="285"/>
    </location>
</feature>
<evidence type="ECO:0000313" key="3">
    <source>
        <dbReference type="Proteomes" id="UP000002376"/>
    </source>
</evidence>
<evidence type="ECO:0000256" key="1">
    <source>
        <dbReference type="SAM" id="Phobius"/>
    </source>
</evidence>
<dbReference type="HOGENOM" id="CLU_651531_0_0_2"/>
<reference key="3">
    <citation type="submission" date="2010-02" db="EMBL/GenBank/DDBJ databases">
        <title>Complete genome sequence of Thermosphaera aggregans type strain (M11TL).</title>
        <authorList>
            <consortium name="US DOE Joint Genome Institute (JGI-PGF)"/>
            <person name="Spring S."/>
            <person name="Lapidus A."/>
            <person name="Munk C."/>
            <person name="Schroeder M."/>
            <person name="Glavina Del Rio T."/>
            <person name="Tice H."/>
            <person name="Copeland A."/>
            <person name="Cheng J.-F."/>
            <person name="Lucas S."/>
            <person name="Chen F."/>
            <person name="Nolan M."/>
            <person name="Bruce D."/>
            <person name="Goodwin L."/>
            <person name="Pitluck S."/>
            <person name="Ivanova N."/>
            <person name="Mavromatis K."/>
            <person name="Ovchinnikova G."/>
            <person name="Pati A."/>
            <person name="Chen A."/>
            <person name="Palaniappan K."/>
            <person name="Land M."/>
            <person name="Hauser L."/>
            <person name="Chang Y.-J."/>
            <person name="Jeffries C.C."/>
            <person name="Brettin T."/>
            <person name="Detter J.C."/>
            <person name="Tapia R."/>
            <person name="Han C."/>
            <person name="Chain P."/>
            <person name="Heimerl T."/>
            <person name="Weik F."/>
            <person name="Goker M."/>
            <person name="Rachel R."/>
            <person name="Bristow J."/>
            <person name="Eisen J.A."/>
            <person name="Markowitz V."/>
            <person name="Hugenholtz P."/>
            <person name="Kyrpides N.C."/>
            <person name="Klenk H.-P."/>
        </authorList>
    </citation>
    <scope>NUCLEOTIDE SEQUENCE</scope>
    <source>
        <strain>DSM 11486</strain>
    </source>
</reference>
<feature type="transmembrane region" description="Helical" evidence="1">
    <location>
        <begin position="321"/>
        <end position="342"/>
    </location>
</feature>
<dbReference type="AlphaFoldDB" id="D5U070"/>
<gene>
    <name evidence="2" type="ordered locus">Tagg_0240</name>
</gene>